<accession>A0ACC2V876</accession>
<evidence type="ECO:0000313" key="1">
    <source>
        <dbReference type="EMBL" id="KAJ9095560.1"/>
    </source>
</evidence>
<gene>
    <name evidence="1" type="ORF">QFC20_006607</name>
</gene>
<comment type="caution">
    <text evidence="1">The sequence shown here is derived from an EMBL/GenBank/DDBJ whole genome shotgun (WGS) entry which is preliminary data.</text>
</comment>
<reference evidence="1" key="1">
    <citation type="submission" date="2023-04" db="EMBL/GenBank/DDBJ databases">
        <title>Draft Genome sequencing of Naganishia species isolated from polar environments using Oxford Nanopore Technology.</title>
        <authorList>
            <person name="Leo P."/>
            <person name="Venkateswaran K."/>
        </authorList>
    </citation>
    <scope>NUCLEOTIDE SEQUENCE</scope>
    <source>
        <strain evidence="1">MNA-CCFEE 5262</strain>
    </source>
</reference>
<keyword evidence="2" id="KW-1185">Reference proteome</keyword>
<organism evidence="1 2">
    <name type="scientific">Naganishia adeliensis</name>
    <dbReference type="NCBI Taxonomy" id="92952"/>
    <lineage>
        <taxon>Eukaryota</taxon>
        <taxon>Fungi</taxon>
        <taxon>Dikarya</taxon>
        <taxon>Basidiomycota</taxon>
        <taxon>Agaricomycotina</taxon>
        <taxon>Tremellomycetes</taxon>
        <taxon>Filobasidiales</taxon>
        <taxon>Filobasidiaceae</taxon>
        <taxon>Naganishia</taxon>
    </lineage>
</organism>
<proteinExistence type="predicted"/>
<dbReference type="Proteomes" id="UP001230649">
    <property type="component" value="Unassembled WGS sequence"/>
</dbReference>
<name>A0ACC2V876_9TREE</name>
<protein>
    <submittedName>
        <fullName evidence="1">Uncharacterized protein</fullName>
    </submittedName>
</protein>
<sequence>MGKNHKKKQPVSVLLAAQRQPVPQSASALARQPREILRVVAEHLYRSEQLRTLANLASTCRRLEIVIKPFLNSRVSWDEQSWAVERKGLIGGIPEQWKHIRYAFLTGQGMNCDWWWHDLARLAPECKTRDAITHHFFPSIQHVAESREAKGIKFPFTFWLSTRTVPGFDREHMKGLIAAVGRMQQKRGGKMKGFAEDRMPAFHSDFEPDTPSARVEHMVAQVDKITSMMARTSTTAEPVPSEMNTPSIIRTDAMIHLEPRVKMDILFLDDPSGKSSRLGRLQRIVELFFSLKCICVEKRLNRHIPLSVENHDFANFEGWIQALTSCALNSMPFSYHTLTLALAHKICPDEFEDEMFNFYCETVFPIWQKGATRHLLPNSIIIEANTFPGALDADLTHQVQSEATVGWCLCLDRAVVVGYSSSTWSTRLDLHSNDSLPQSRSDQGWSYGDQANGQEGRAEETIGVQDVVVGMNVCAQVGSTLDLEGSLVDGKEVEDAARDDRERDTRELEADRMFLAKKIPDKSCRTRNIIAHRFFPAVKIIAEHYNASHPAVPAAIWLSARNLPVSLSAPLSHVLFSPSSPWIGSARRVQSISELTTLLALETKFEPVKTTIDLIEWVSSLALDAANRTLGGNTLTSHGGKEALEVTTCAGMRRHARIDMSPLGKVEVVFLMKESDKPEDRGQIVTRILDLFVGLRDTRAEEISKRKRPLKLLMAQPDFENMRTWMSSDRFPSRL</sequence>
<dbReference type="EMBL" id="JASBWS010000122">
    <property type="protein sequence ID" value="KAJ9095560.1"/>
    <property type="molecule type" value="Genomic_DNA"/>
</dbReference>
<evidence type="ECO:0000313" key="2">
    <source>
        <dbReference type="Proteomes" id="UP001230649"/>
    </source>
</evidence>